<organism evidence="2">
    <name type="scientific">human gut metagenome</name>
    <dbReference type="NCBI Taxonomy" id="408170"/>
    <lineage>
        <taxon>unclassified sequences</taxon>
        <taxon>metagenomes</taxon>
        <taxon>organismal metagenomes</taxon>
    </lineage>
</organism>
<feature type="non-terminal residue" evidence="2">
    <location>
        <position position="115"/>
    </location>
</feature>
<evidence type="ECO:0000256" key="1">
    <source>
        <dbReference type="ARBA" id="ARBA00022801"/>
    </source>
</evidence>
<dbReference type="AlphaFoldDB" id="K1TTP6"/>
<dbReference type="EMBL" id="AJWZ01002419">
    <property type="protein sequence ID" value="EKC71019.1"/>
    <property type="molecule type" value="Genomic_DNA"/>
</dbReference>
<dbReference type="InterPro" id="IPR012341">
    <property type="entry name" value="6hp_glycosidase-like_sf"/>
</dbReference>
<keyword evidence="1 2" id="KW-0378">Hydrolase</keyword>
<dbReference type="InterPro" id="IPR052043">
    <property type="entry name" value="PolySaccharide_Degr_Enz"/>
</dbReference>
<protein>
    <submittedName>
        <fullName evidence="2">Glycosyl hydrolase family 88</fullName>
    </submittedName>
</protein>
<dbReference type="InterPro" id="IPR010905">
    <property type="entry name" value="Glyco_hydro_88"/>
</dbReference>
<proteinExistence type="predicted"/>
<reference evidence="2" key="1">
    <citation type="journal article" date="2013" name="Environ. Microbiol.">
        <title>Microbiota from the distal guts of lean and obese adolescents exhibit partial functional redundancy besides clear differences in community structure.</title>
        <authorList>
            <person name="Ferrer M."/>
            <person name="Ruiz A."/>
            <person name="Lanza F."/>
            <person name="Haange S.B."/>
            <person name="Oberbach A."/>
            <person name="Till H."/>
            <person name="Bargiela R."/>
            <person name="Campoy C."/>
            <person name="Segura M.T."/>
            <person name="Richter M."/>
            <person name="von Bergen M."/>
            <person name="Seifert J."/>
            <person name="Suarez A."/>
        </authorList>
    </citation>
    <scope>NUCLEOTIDE SEQUENCE</scope>
</reference>
<sequence length="115" mass="13493">MEKRPLDYAKASMDTMMRKWEAPKLPPEGRFHYHQGVFLSGMYKSYELCKEEKYFDYIKSWVDAVITEDGVIKQADMGQFDDMQPGILLYPLYHCTGDARYKKALDSLMAAIDRY</sequence>
<gene>
    <name evidence="2" type="ORF">OBE_03604</name>
</gene>
<accession>K1TTP6</accession>
<evidence type="ECO:0000313" key="2">
    <source>
        <dbReference type="EMBL" id="EKC71019.1"/>
    </source>
</evidence>
<dbReference type="InterPro" id="IPR008928">
    <property type="entry name" value="6-hairpin_glycosidase_sf"/>
</dbReference>
<dbReference type="PANTHER" id="PTHR33886">
    <property type="entry name" value="UNSATURATED RHAMNOGALACTURONAN HYDROLASE (EUROFUNG)"/>
    <property type="match status" value="1"/>
</dbReference>
<dbReference type="GO" id="GO:0005975">
    <property type="term" value="P:carbohydrate metabolic process"/>
    <property type="evidence" value="ECO:0007669"/>
    <property type="project" value="InterPro"/>
</dbReference>
<name>K1TTP6_9ZZZZ</name>
<dbReference type="SUPFAM" id="SSF48208">
    <property type="entry name" value="Six-hairpin glycosidases"/>
    <property type="match status" value="1"/>
</dbReference>
<comment type="caution">
    <text evidence="2">The sequence shown here is derived from an EMBL/GenBank/DDBJ whole genome shotgun (WGS) entry which is preliminary data.</text>
</comment>
<dbReference type="PANTHER" id="PTHR33886:SF8">
    <property type="entry name" value="UNSATURATED RHAMNOGALACTURONAN HYDROLASE (EUROFUNG)"/>
    <property type="match status" value="1"/>
</dbReference>
<dbReference type="Gene3D" id="1.50.10.10">
    <property type="match status" value="1"/>
</dbReference>
<dbReference type="GO" id="GO:0016787">
    <property type="term" value="F:hydrolase activity"/>
    <property type="evidence" value="ECO:0007669"/>
    <property type="project" value="UniProtKB-KW"/>
</dbReference>
<dbReference type="Pfam" id="PF07470">
    <property type="entry name" value="Glyco_hydro_88"/>
    <property type="match status" value="1"/>
</dbReference>